<feature type="compositionally biased region" description="Basic and acidic residues" evidence="1">
    <location>
        <begin position="31"/>
        <end position="42"/>
    </location>
</feature>
<gene>
    <name evidence="2" type="ORF">TEA_023196</name>
</gene>
<evidence type="ECO:0000256" key="1">
    <source>
        <dbReference type="SAM" id="MobiDB-lite"/>
    </source>
</evidence>
<organism evidence="2 3">
    <name type="scientific">Camellia sinensis var. sinensis</name>
    <name type="common">China tea</name>
    <dbReference type="NCBI Taxonomy" id="542762"/>
    <lineage>
        <taxon>Eukaryota</taxon>
        <taxon>Viridiplantae</taxon>
        <taxon>Streptophyta</taxon>
        <taxon>Embryophyta</taxon>
        <taxon>Tracheophyta</taxon>
        <taxon>Spermatophyta</taxon>
        <taxon>Magnoliopsida</taxon>
        <taxon>eudicotyledons</taxon>
        <taxon>Gunneridae</taxon>
        <taxon>Pentapetalae</taxon>
        <taxon>asterids</taxon>
        <taxon>Ericales</taxon>
        <taxon>Theaceae</taxon>
        <taxon>Camellia</taxon>
    </lineage>
</organism>
<name>A0A4S4EXN6_CAMSN</name>
<protein>
    <recommendedName>
        <fullName evidence="4">Josephin-like protein</fullName>
    </recommendedName>
</protein>
<dbReference type="Proteomes" id="UP000306102">
    <property type="component" value="Unassembled WGS sequence"/>
</dbReference>
<proteinExistence type="predicted"/>
<dbReference type="EMBL" id="SDRB02001214">
    <property type="protein sequence ID" value="THG21799.1"/>
    <property type="molecule type" value="Genomic_DNA"/>
</dbReference>
<feature type="region of interest" description="Disordered" evidence="1">
    <location>
        <begin position="1"/>
        <end position="48"/>
    </location>
</feature>
<evidence type="ECO:0008006" key="4">
    <source>
        <dbReference type="Google" id="ProtNLM"/>
    </source>
</evidence>
<feature type="compositionally biased region" description="Low complexity" evidence="1">
    <location>
        <begin position="91"/>
        <end position="102"/>
    </location>
</feature>
<dbReference type="AlphaFoldDB" id="A0A4S4EXN6"/>
<dbReference type="PANTHER" id="PTHR34355">
    <property type="entry name" value="JOSEPHIN-LIKE PROTEIN"/>
    <property type="match status" value="1"/>
</dbReference>
<accession>A0A4S4EXN6</accession>
<reference evidence="2 3" key="1">
    <citation type="journal article" date="2018" name="Proc. Natl. Acad. Sci. U.S.A.">
        <title>Draft genome sequence of Camellia sinensis var. sinensis provides insights into the evolution of the tea genome and tea quality.</title>
        <authorList>
            <person name="Wei C."/>
            <person name="Yang H."/>
            <person name="Wang S."/>
            <person name="Zhao J."/>
            <person name="Liu C."/>
            <person name="Gao L."/>
            <person name="Xia E."/>
            <person name="Lu Y."/>
            <person name="Tai Y."/>
            <person name="She G."/>
            <person name="Sun J."/>
            <person name="Cao H."/>
            <person name="Tong W."/>
            <person name="Gao Q."/>
            <person name="Li Y."/>
            <person name="Deng W."/>
            <person name="Jiang X."/>
            <person name="Wang W."/>
            <person name="Chen Q."/>
            <person name="Zhang S."/>
            <person name="Li H."/>
            <person name="Wu J."/>
            <person name="Wang P."/>
            <person name="Li P."/>
            <person name="Shi C."/>
            <person name="Zheng F."/>
            <person name="Jian J."/>
            <person name="Huang B."/>
            <person name="Shan D."/>
            <person name="Shi M."/>
            <person name="Fang C."/>
            <person name="Yue Y."/>
            <person name="Li F."/>
            <person name="Li D."/>
            <person name="Wei S."/>
            <person name="Han B."/>
            <person name="Jiang C."/>
            <person name="Yin Y."/>
            <person name="Xia T."/>
            <person name="Zhang Z."/>
            <person name="Bennetzen J.L."/>
            <person name="Zhao S."/>
            <person name="Wan X."/>
        </authorList>
    </citation>
    <scope>NUCLEOTIDE SEQUENCE [LARGE SCALE GENOMIC DNA]</scope>
    <source>
        <strain evidence="3">cv. Shuchazao</strain>
        <tissue evidence="2">Leaf</tissue>
    </source>
</reference>
<keyword evidence="3" id="KW-1185">Reference proteome</keyword>
<evidence type="ECO:0000313" key="3">
    <source>
        <dbReference type="Proteomes" id="UP000306102"/>
    </source>
</evidence>
<comment type="caution">
    <text evidence="2">The sequence shown here is derived from an EMBL/GenBank/DDBJ whole genome shotgun (WGS) entry which is preliminary data.</text>
</comment>
<dbReference type="STRING" id="542762.A0A4S4EXN6"/>
<feature type="region of interest" description="Disordered" evidence="1">
    <location>
        <begin position="79"/>
        <end position="109"/>
    </location>
</feature>
<sequence length="221" mass="24664">MSARGSGRVSSKPDTNEKTKTKTTTSTHNHNSTDRASGEKSRFPTTSCRFRVPTRSELSSPVKFLKRLGDKVVAAMNFVSRRQRQRRRRSSSNVSSSSGRSNPSIAPLDSHHRAEAISDCIEFINSSSSLQRSNSISNLTLSPFLYTQNQKDPNPSNFFLCLIAQTSLFDFASKSNDLSLLFEACGRTVNPVNGAVRLLWMENWHVCQAAVRRCSEIEHYG</sequence>
<evidence type="ECO:0000313" key="2">
    <source>
        <dbReference type="EMBL" id="THG21799.1"/>
    </source>
</evidence>
<feature type="compositionally biased region" description="Basic residues" evidence="1">
    <location>
        <begin position="81"/>
        <end position="90"/>
    </location>
</feature>
<dbReference type="PANTHER" id="PTHR34355:SF1">
    <property type="entry name" value="JOSEPHIN-LIKE PROTEIN"/>
    <property type="match status" value="1"/>
</dbReference>